<name>A0ABZ2KMZ9_9BACT</name>
<keyword evidence="3 6" id="KW-0812">Transmembrane</keyword>
<evidence type="ECO:0000256" key="1">
    <source>
        <dbReference type="ARBA" id="ARBA00004651"/>
    </source>
</evidence>
<evidence type="ECO:0000313" key="8">
    <source>
        <dbReference type="EMBL" id="WXA97701.1"/>
    </source>
</evidence>
<proteinExistence type="predicted"/>
<accession>A0ABZ2KMZ9</accession>
<dbReference type="PANTHER" id="PTHR42709:SF6">
    <property type="entry name" value="UNDECAPRENYL PHOSPHATE TRANSPORTER A"/>
    <property type="match status" value="1"/>
</dbReference>
<dbReference type="RefSeq" id="WP_394848319.1">
    <property type="nucleotide sequence ID" value="NZ_CP089982.1"/>
</dbReference>
<evidence type="ECO:0000259" key="7">
    <source>
        <dbReference type="Pfam" id="PF09335"/>
    </source>
</evidence>
<feature type="domain" description="VTT" evidence="7">
    <location>
        <begin position="70"/>
        <end position="178"/>
    </location>
</feature>
<keyword evidence="5 6" id="KW-0472">Membrane</keyword>
<gene>
    <name evidence="8" type="ORF">LZC95_12760</name>
</gene>
<evidence type="ECO:0000256" key="4">
    <source>
        <dbReference type="ARBA" id="ARBA00022989"/>
    </source>
</evidence>
<sequence>MVKAIFLVLGGFCVYVMGTLGYFGIALLMGIESACIPLPSELIMPYAGAMTEPSVNAELARQFNIALPEFNLFAAAVAGALGCNLGSELAYRIGATGGRRAIEKFGKYVLLSKHELAIADRWFDKRGDIIVFVARLLPVVRTFIAFPAGVARMNWTKFHIYTFIGSLPWCYALGYVGQRLGLSLLDESSPLKHFMHKFDAVIAAVIVVAAVWFVRSRLKALRGYREEAAASAEKAP</sequence>
<evidence type="ECO:0000256" key="2">
    <source>
        <dbReference type="ARBA" id="ARBA00022475"/>
    </source>
</evidence>
<feature type="transmembrane region" description="Helical" evidence="6">
    <location>
        <begin position="158"/>
        <end position="178"/>
    </location>
</feature>
<keyword evidence="9" id="KW-1185">Reference proteome</keyword>
<evidence type="ECO:0000256" key="3">
    <source>
        <dbReference type="ARBA" id="ARBA00022692"/>
    </source>
</evidence>
<evidence type="ECO:0000313" key="9">
    <source>
        <dbReference type="Proteomes" id="UP001379533"/>
    </source>
</evidence>
<dbReference type="Pfam" id="PF09335">
    <property type="entry name" value="VTT_dom"/>
    <property type="match status" value="1"/>
</dbReference>
<reference evidence="8 9" key="1">
    <citation type="submission" date="2021-12" db="EMBL/GenBank/DDBJ databases">
        <title>Discovery of the Pendulisporaceae a myxobacterial family with distinct sporulation behavior and unique specialized metabolism.</title>
        <authorList>
            <person name="Garcia R."/>
            <person name="Popoff A."/>
            <person name="Bader C.D."/>
            <person name="Loehr J."/>
            <person name="Walesch S."/>
            <person name="Walt C."/>
            <person name="Boldt J."/>
            <person name="Bunk B."/>
            <person name="Haeckl F.J.F.P.J."/>
            <person name="Gunesch A.P."/>
            <person name="Birkelbach J."/>
            <person name="Nuebel U."/>
            <person name="Pietschmann T."/>
            <person name="Bach T."/>
            <person name="Mueller R."/>
        </authorList>
    </citation>
    <scope>NUCLEOTIDE SEQUENCE [LARGE SCALE GENOMIC DNA]</scope>
    <source>
        <strain evidence="8 9">MSr12523</strain>
    </source>
</reference>
<protein>
    <submittedName>
        <fullName evidence="8">DedA family protein</fullName>
    </submittedName>
</protein>
<feature type="transmembrane region" description="Helical" evidence="6">
    <location>
        <begin position="198"/>
        <end position="215"/>
    </location>
</feature>
<evidence type="ECO:0000256" key="5">
    <source>
        <dbReference type="ARBA" id="ARBA00023136"/>
    </source>
</evidence>
<dbReference type="PANTHER" id="PTHR42709">
    <property type="entry name" value="ALKALINE PHOSPHATASE LIKE PROTEIN"/>
    <property type="match status" value="1"/>
</dbReference>
<dbReference type="InterPro" id="IPR051311">
    <property type="entry name" value="DedA_domain"/>
</dbReference>
<dbReference type="EMBL" id="CP089982">
    <property type="protein sequence ID" value="WXA97701.1"/>
    <property type="molecule type" value="Genomic_DNA"/>
</dbReference>
<dbReference type="InterPro" id="IPR032816">
    <property type="entry name" value="VTT_dom"/>
</dbReference>
<organism evidence="8 9">
    <name type="scientific">Pendulispora brunnea</name>
    <dbReference type="NCBI Taxonomy" id="2905690"/>
    <lineage>
        <taxon>Bacteria</taxon>
        <taxon>Pseudomonadati</taxon>
        <taxon>Myxococcota</taxon>
        <taxon>Myxococcia</taxon>
        <taxon>Myxococcales</taxon>
        <taxon>Sorangiineae</taxon>
        <taxon>Pendulisporaceae</taxon>
        <taxon>Pendulispora</taxon>
    </lineage>
</organism>
<keyword evidence="2" id="KW-1003">Cell membrane</keyword>
<keyword evidence="4 6" id="KW-1133">Transmembrane helix</keyword>
<dbReference type="Proteomes" id="UP001379533">
    <property type="component" value="Chromosome"/>
</dbReference>
<comment type="subcellular location">
    <subcellularLocation>
        <location evidence="1">Cell membrane</location>
        <topology evidence="1">Multi-pass membrane protein</topology>
    </subcellularLocation>
</comment>
<feature type="transmembrane region" description="Helical" evidence="6">
    <location>
        <begin position="129"/>
        <end position="151"/>
    </location>
</feature>
<feature type="transmembrane region" description="Helical" evidence="6">
    <location>
        <begin position="7"/>
        <end position="31"/>
    </location>
</feature>
<evidence type="ECO:0000256" key="6">
    <source>
        <dbReference type="SAM" id="Phobius"/>
    </source>
</evidence>